<evidence type="ECO:0000313" key="2">
    <source>
        <dbReference type="Proteomes" id="UP000265520"/>
    </source>
</evidence>
<dbReference type="Proteomes" id="UP000265520">
    <property type="component" value="Unassembled WGS sequence"/>
</dbReference>
<evidence type="ECO:0000313" key="1">
    <source>
        <dbReference type="EMBL" id="MCI43825.1"/>
    </source>
</evidence>
<dbReference type="AlphaFoldDB" id="A0A392S7G5"/>
<name>A0A392S7G5_9FABA</name>
<organism evidence="1 2">
    <name type="scientific">Trifolium medium</name>
    <dbReference type="NCBI Taxonomy" id="97028"/>
    <lineage>
        <taxon>Eukaryota</taxon>
        <taxon>Viridiplantae</taxon>
        <taxon>Streptophyta</taxon>
        <taxon>Embryophyta</taxon>
        <taxon>Tracheophyta</taxon>
        <taxon>Spermatophyta</taxon>
        <taxon>Magnoliopsida</taxon>
        <taxon>eudicotyledons</taxon>
        <taxon>Gunneridae</taxon>
        <taxon>Pentapetalae</taxon>
        <taxon>rosids</taxon>
        <taxon>fabids</taxon>
        <taxon>Fabales</taxon>
        <taxon>Fabaceae</taxon>
        <taxon>Papilionoideae</taxon>
        <taxon>50 kb inversion clade</taxon>
        <taxon>NPAAA clade</taxon>
        <taxon>Hologalegina</taxon>
        <taxon>IRL clade</taxon>
        <taxon>Trifolieae</taxon>
        <taxon>Trifolium</taxon>
    </lineage>
</organism>
<protein>
    <submittedName>
        <fullName evidence="1">Uncharacterized protein</fullName>
    </submittedName>
</protein>
<keyword evidence="2" id="KW-1185">Reference proteome</keyword>
<comment type="caution">
    <text evidence="1">The sequence shown here is derived from an EMBL/GenBank/DDBJ whole genome shotgun (WGS) entry which is preliminary data.</text>
</comment>
<proteinExistence type="predicted"/>
<dbReference type="EMBL" id="LXQA010322446">
    <property type="protein sequence ID" value="MCI43825.1"/>
    <property type="molecule type" value="Genomic_DNA"/>
</dbReference>
<accession>A0A392S7G5</accession>
<reference evidence="1 2" key="1">
    <citation type="journal article" date="2018" name="Front. Plant Sci.">
        <title>Red Clover (Trifolium pratense) and Zigzag Clover (T. medium) - A Picture of Genomic Similarities and Differences.</title>
        <authorList>
            <person name="Dluhosova J."/>
            <person name="Istvanek J."/>
            <person name="Nedelnik J."/>
            <person name="Repkova J."/>
        </authorList>
    </citation>
    <scope>NUCLEOTIDE SEQUENCE [LARGE SCALE GENOMIC DNA]</scope>
    <source>
        <strain evidence="2">cv. 10/8</strain>
        <tissue evidence="1">Leaf</tissue>
    </source>
</reference>
<sequence length="69" mass="7190">MTTSSKSSSDTITTFCVVLGIAQAEASLSLAFFCANSTASRVVLSTCLSPGGSVEPPHLYVETPLHRDV</sequence>